<keyword evidence="2" id="KW-1185">Reference proteome</keyword>
<proteinExistence type="predicted"/>
<dbReference type="AlphaFoldDB" id="L8WCG1"/>
<dbReference type="EMBL" id="AFRT01005113">
    <property type="protein sequence ID" value="ELU35846.1"/>
    <property type="molecule type" value="Genomic_DNA"/>
</dbReference>
<accession>L8WCG1</accession>
<dbReference type="Proteomes" id="UP000011668">
    <property type="component" value="Unassembled WGS sequence"/>
</dbReference>
<name>L8WCG1_THACA</name>
<gene>
    <name evidence="1" type="ORF">AG1IA_10125</name>
</gene>
<evidence type="ECO:0000313" key="2">
    <source>
        <dbReference type="Proteomes" id="UP000011668"/>
    </source>
</evidence>
<organism evidence="1 2">
    <name type="scientific">Thanatephorus cucumeris (strain AG1-IA)</name>
    <name type="common">Rice sheath blight fungus</name>
    <name type="synonym">Rhizoctonia solani</name>
    <dbReference type="NCBI Taxonomy" id="983506"/>
    <lineage>
        <taxon>Eukaryota</taxon>
        <taxon>Fungi</taxon>
        <taxon>Dikarya</taxon>
        <taxon>Basidiomycota</taxon>
        <taxon>Agaricomycotina</taxon>
        <taxon>Agaricomycetes</taxon>
        <taxon>Cantharellales</taxon>
        <taxon>Ceratobasidiaceae</taxon>
        <taxon>Rhizoctonia</taxon>
        <taxon>Rhizoctonia solani AG-1</taxon>
    </lineage>
</organism>
<protein>
    <submittedName>
        <fullName evidence="1">Uncharacterized protein</fullName>
    </submittedName>
</protein>
<dbReference type="HOGENOM" id="CLU_2401169_0_0_1"/>
<evidence type="ECO:0000313" key="1">
    <source>
        <dbReference type="EMBL" id="ELU35846.1"/>
    </source>
</evidence>
<comment type="caution">
    <text evidence="1">The sequence shown here is derived from an EMBL/GenBank/DDBJ whole genome shotgun (WGS) entry which is preliminary data.</text>
</comment>
<sequence length="93" mass="10015">MSDRYIAARKPHLLATHVPIYSASRERPAPAPTGPSRVSDMRSVLLVPPRDPQGEGTAARELGTTLRGQSRLLASPSRVSFCPLSHPCASLEN</sequence>
<reference evidence="1 2" key="1">
    <citation type="journal article" date="2013" name="Nat. Commun.">
        <title>The evolution and pathogenic mechanisms of the rice sheath blight pathogen.</title>
        <authorList>
            <person name="Zheng A."/>
            <person name="Lin R."/>
            <person name="Xu L."/>
            <person name="Qin P."/>
            <person name="Tang C."/>
            <person name="Ai P."/>
            <person name="Zhang D."/>
            <person name="Liu Y."/>
            <person name="Sun Z."/>
            <person name="Feng H."/>
            <person name="Wang Y."/>
            <person name="Chen Y."/>
            <person name="Liang X."/>
            <person name="Fu R."/>
            <person name="Li Q."/>
            <person name="Zhang J."/>
            <person name="Yu X."/>
            <person name="Xie Z."/>
            <person name="Ding L."/>
            <person name="Guan P."/>
            <person name="Tang J."/>
            <person name="Liang Y."/>
            <person name="Wang S."/>
            <person name="Deng Q."/>
            <person name="Li S."/>
            <person name="Zhu J."/>
            <person name="Wang L."/>
            <person name="Liu H."/>
            <person name="Li P."/>
        </authorList>
    </citation>
    <scope>NUCLEOTIDE SEQUENCE [LARGE SCALE GENOMIC DNA]</scope>
    <source>
        <strain evidence="2">AG-1 IA</strain>
    </source>
</reference>